<gene>
    <name evidence="4" type="ORF">H9914_08180</name>
</gene>
<dbReference type="Gene3D" id="3.20.20.480">
    <property type="entry name" value="Trimethylamine methyltransferase-like"/>
    <property type="match status" value="1"/>
</dbReference>
<evidence type="ECO:0000256" key="3">
    <source>
        <dbReference type="ARBA" id="ARBA00022679"/>
    </source>
</evidence>
<proteinExistence type="inferred from homology"/>
<evidence type="ECO:0000313" key="5">
    <source>
        <dbReference type="Proteomes" id="UP000823892"/>
    </source>
</evidence>
<reference evidence="4" key="1">
    <citation type="journal article" date="2021" name="PeerJ">
        <title>Extensive microbial diversity within the chicken gut microbiome revealed by metagenomics and culture.</title>
        <authorList>
            <person name="Gilroy R."/>
            <person name="Ravi A."/>
            <person name="Getino M."/>
            <person name="Pursley I."/>
            <person name="Horton D.L."/>
            <person name="Alikhan N.F."/>
            <person name="Baker D."/>
            <person name="Gharbi K."/>
            <person name="Hall N."/>
            <person name="Watson M."/>
            <person name="Adriaenssens E.M."/>
            <person name="Foster-Nyarko E."/>
            <person name="Jarju S."/>
            <person name="Secka A."/>
            <person name="Antonio M."/>
            <person name="Oren A."/>
            <person name="Chaudhuri R.R."/>
            <person name="La Ragione R."/>
            <person name="Hildebrand F."/>
            <person name="Pallen M.J."/>
        </authorList>
    </citation>
    <scope>NUCLEOTIDE SEQUENCE</scope>
    <source>
        <strain evidence="4">ChiBcec6-4105</strain>
    </source>
</reference>
<dbReference type="Proteomes" id="UP000823892">
    <property type="component" value="Unassembled WGS sequence"/>
</dbReference>
<evidence type="ECO:0000256" key="1">
    <source>
        <dbReference type="ARBA" id="ARBA00007137"/>
    </source>
</evidence>
<accession>A0A9D2QVS8</accession>
<dbReference type="InterPro" id="IPR038601">
    <property type="entry name" value="MttB-like_sf"/>
</dbReference>
<name>A0A9D2QVS8_9FIRM</name>
<protein>
    <submittedName>
        <fullName evidence="4">Trimethylamine methyltransferase family protein</fullName>
    </submittedName>
</protein>
<comment type="caution">
    <text evidence="4">The sequence shown here is derived from an EMBL/GenBank/DDBJ whole genome shotgun (WGS) entry which is preliminary data.</text>
</comment>
<sequence length="470" mass="52543">MIVRKVQDQEIRMIHEKSLEILEKVGVNFENREILDFFQKAGIRTQGSRVFFTRDQVENARKTLKSSFILETPFARLKIGDGGRAVATASGAMAILKDGKIQTPVMEDYIDLKKMDEASGIVNLGCVPGIYASDLMEGETELLKTALSLRYSKMPFIASCETGYSAAISIDFIKDFYQDTGEYYTLGIENISSPLRYTREDVAAILAYIKRNQPVCITCCSAPGMSSPITVAGTIVQNNAEILAGMVMTQMVNPGIPVIYGNVTYSSDLRKAIPVSWGPEVGVFIQYAKAMADFYQVPCRVGGSLSGAKQLDWQDGAETAISMMTTLDCQTDLMFQALGQMDCLTVFSFEKYLLDEELLEARLSAEEKNYITEENIHMDMIQRVGPGGSYMLEEETLELYRTELFHSSLFNCERYNDWKKQGMTSVISKAHEAVKERLEAYEPPVYDARRTRMLEGVLKGLDLDKIPGDS</sequence>
<dbReference type="GO" id="GO:0008168">
    <property type="term" value="F:methyltransferase activity"/>
    <property type="evidence" value="ECO:0007669"/>
    <property type="project" value="UniProtKB-KW"/>
</dbReference>
<keyword evidence="3" id="KW-0808">Transferase</keyword>
<organism evidence="4 5">
    <name type="scientific">Candidatus Blautia avicola</name>
    <dbReference type="NCBI Taxonomy" id="2838483"/>
    <lineage>
        <taxon>Bacteria</taxon>
        <taxon>Bacillati</taxon>
        <taxon>Bacillota</taxon>
        <taxon>Clostridia</taxon>
        <taxon>Lachnospirales</taxon>
        <taxon>Lachnospiraceae</taxon>
        <taxon>Blautia</taxon>
    </lineage>
</organism>
<dbReference type="Pfam" id="PF06253">
    <property type="entry name" value="MTTB"/>
    <property type="match status" value="1"/>
</dbReference>
<evidence type="ECO:0000256" key="2">
    <source>
        <dbReference type="ARBA" id="ARBA00022603"/>
    </source>
</evidence>
<keyword evidence="2 4" id="KW-0489">Methyltransferase</keyword>
<dbReference type="AlphaFoldDB" id="A0A9D2QVS8"/>
<evidence type="ECO:0000313" key="4">
    <source>
        <dbReference type="EMBL" id="HJD28953.1"/>
    </source>
</evidence>
<dbReference type="GO" id="GO:0015948">
    <property type="term" value="P:methanogenesis"/>
    <property type="evidence" value="ECO:0007669"/>
    <property type="project" value="InterPro"/>
</dbReference>
<dbReference type="EMBL" id="DWUY01000186">
    <property type="protein sequence ID" value="HJD28953.1"/>
    <property type="molecule type" value="Genomic_DNA"/>
</dbReference>
<dbReference type="InterPro" id="IPR010426">
    <property type="entry name" value="MTTB_MeTrfase"/>
</dbReference>
<reference evidence="4" key="2">
    <citation type="submission" date="2021-04" db="EMBL/GenBank/DDBJ databases">
        <authorList>
            <person name="Gilroy R."/>
        </authorList>
    </citation>
    <scope>NUCLEOTIDE SEQUENCE</scope>
    <source>
        <strain evidence="4">ChiBcec6-4105</strain>
    </source>
</reference>
<comment type="similarity">
    <text evidence="1">Belongs to the trimethylamine methyltransferase family.</text>
</comment>
<dbReference type="GO" id="GO:0032259">
    <property type="term" value="P:methylation"/>
    <property type="evidence" value="ECO:0007669"/>
    <property type="project" value="UniProtKB-KW"/>
</dbReference>